<accession>A0AAN9TL70</accession>
<dbReference type="InterPro" id="IPR011030">
    <property type="entry name" value="Lipovitellin_superhlx_dom"/>
</dbReference>
<dbReference type="GO" id="GO:0044528">
    <property type="term" value="P:regulation of mitochondrial mRNA stability"/>
    <property type="evidence" value="ECO:0007669"/>
    <property type="project" value="InterPro"/>
</dbReference>
<sequence>MLRSANIRRIIKCPQYSYSSVSPANANVKLSTDEKKSPEKSEPTVLTQSKVVAAAFASLKNISNEPGSKGSIREEISSAKDVDSILSFVEKPFLSRQNALMILTTLTNWANEGKVQLSDFEMDQRFVKVCRILGRTHNGKNNEGMADLSVVLGVTADEQAAKLISSISLPQMVKILKSLGVKKRRSTPLLRSLSYNISNSSGQLDVKEASDILYSLAELNYPDEILMVKVREDLRSCLASTKIPSVICSAIISLGLLRYRDTELLDELFQWIMKNHFSLGIKDLLPLLFTLASVNYVPEIFPRFFKVLEPHLNENKMVDIEKFIDAAWSLVILQHYDRSLINSVLDPAFISKLAAKYGSVEDIEVPEKIHLLQINYAAKLLADSYEGSLLEENTALHQVPLSRRKQKQILVDSVKDTLSNVVSKLDEYVEIDVNSKMGFFIDLVCHVDKKSNLVKINSDPAEKNIKKIALMVCDYHDFCRGSENELTGSTALKHRLLSGLGYLVLTIPHTEYGCKDVLMNRVRYINEKIKAIITDS</sequence>
<dbReference type="GO" id="GO:0005759">
    <property type="term" value="C:mitochondrial matrix"/>
    <property type="evidence" value="ECO:0007669"/>
    <property type="project" value="TreeGrafter"/>
</dbReference>
<dbReference type="Proteomes" id="UP001367676">
    <property type="component" value="Unassembled WGS sequence"/>
</dbReference>
<proteinExistence type="predicted"/>
<keyword evidence="5" id="KW-1185">Reference proteome</keyword>
<evidence type="ECO:0000256" key="2">
    <source>
        <dbReference type="ARBA" id="ARBA00023128"/>
    </source>
</evidence>
<evidence type="ECO:0000259" key="3">
    <source>
        <dbReference type="PROSITE" id="PS51286"/>
    </source>
</evidence>
<dbReference type="GO" id="GO:0000963">
    <property type="term" value="P:mitochondrial RNA processing"/>
    <property type="evidence" value="ECO:0007669"/>
    <property type="project" value="TreeGrafter"/>
</dbReference>
<evidence type="ECO:0000313" key="5">
    <source>
        <dbReference type="Proteomes" id="UP001367676"/>
    </source>
</evidence>
<dbReference type="EMBL" id="JBBCAQ010000036">
    <property type="protein sequence ID" value="KAK7576612.1"/>
    <property type="molecule type" value="Genomic_DNA"/>
</dbReference>
<dbReference type="Pfam" id="PF06743">
    <property type="entry name" value="FAST_1"/>
    <property type="match status" value="1"/>
</dbReference>
<gene>
    <name evidence="4" type="ORF">V9T40_012898</name>
</gene>
<dbReference type="PANTHER" id="PTHR21228">
    <property type="entry name" value="FAST LEU-RICH DOMAIN-CONTAINING"/>
    <property type="match status" value="1"/>
</dbReference>
<dbReference type="GO" id="GO:0003723">
    <property type="term" value="F:RNA binding"/>
    <property type="evidence" value="ECO:0007669"/>
    <property type="project" value="TreeGrafter"/>
</dbReference>
<comment type="caution">
    <text evidence="4">The sequence shown here is derived from an EMBL/GenBank/DDBJ whole genome shotgun (WGS) entry which is preliminary data.</text>
</comment>
<reference evidence="4 5" key="1">
    <citation type="submission" date="2024-03" db="EMBL/GenBank/DDBJ databases">
        <title>Adaptation during the transition from Ophiocordyceps entomopathogen to insect associate is accompanied by gene loss and intensified selection.</title>
        <authorList>
            <person name="Ward C.M."/>
            <person name="Onetto C.A."/>
            <person name="Borneman A.R."/>
        </authorList>
    </citation>
    <scope>NUCLEOTIDE SEQUENCE [LARGE SCALE GENOMIC DNA]</scope>
    <source>
        <strain evidence="4">AWRI1</strain>
        <tissue evidence="4">Single Adult Female</tissue>
    </source>
</reference>
<protein>
    <recommendedName>
        <fullName evidence="3">RAP domain-containing protein</fullName>
    </recommendedName>
</protein>
<dbReference type="Pfam" id="PF08368">
    <property type="entry name" value="FAST_2"/>
    <property type="match status" value="1"/>
</dbReference>
<dbReference type="InterPro" id="IPR013584">
    <property type="entry name" value="RAP"/>
</dbReference>
<dbReference type="SMART" id="SM00952">
    <property type="entry name" value="RAP"/>
    <property type="match status" value="1"/>
</dbReference>
<dbReference type="PROSITE" id="PS51286">
    <property type="entry name" value="RAP"/>
    <property type="match status" value="1"/>
</dbReference>
<name>A0AAN9TL70_9HEMI</name>
<keyword evidence="2" id="KW-0496">Mitochondrion</keyword>
<dbReference type="InterPro" id="IPR050870">
    <property type="entry name" value="FAST_kinase"/>
</dbReference>
<dbReference type="InterPro" id="IPR013579">
    <property type="entry name" value="FAST_2"/>
</dbReference>
<dbReference type="GO" id="GO:0035770">
    <property type="term" value="C:ribonucleoprotein granule"/>
    <property type="evidence" value="ECO:0007669"/>
    <property type="project" value="TreeGrafter"/>
</dbReference>
<dbReference type="SUPFAM" id="SSF48431">
    <property type="entry name" value="Lipovitellin-phosvitin complex, superhelical domain"/>
    <property type="match status" value="1"/>
</dbReference>
<dbReference type="PANTHER" id="PTHR21228:SF69">
    <property type="entry name" value="GH07286P"/>
    <property type="match status" value="1"/>
</dbReference>
<dbReference type="InterPro" id="IPR010622">
    <property type="entry name" value="FAST_Leu-rich"/>
</dbReference>
<evidence type="ECO:0000256" key="1">
    <source>
        <dbReference type="ARBA" id="ARBA00004173"/>
    </source>
</evidence>
<organism evidence="4 5">
    <name type="scientific">Parthenolecanium corni</name>
    <dbReference type="NCBI Taxonomy" id="536013"/>
    <lineage>
        <taxon>Eukaryota</taxon>
        <taxon>Metazoa</taxon>
        <taxon>Ecdysozoa</taxon>
        <taxon>Arthropoda</taxon>
        <taxon>Hexapoda</taxon>
        <taxon>Insecta</taxon>
        <taxon>Pterygota</taxon>
        <taxon>Neoptera</taxon>
        <taxon>Paraneoptera</taxon>
        <taxon>Hemiptera</taxon>
        <taxon>Sternorrhyncha</taxon>
        <taxon>Coccoidea</taxon>
        <taxon>Coccidae</taxon>
        <taxon>Parthenolecanium</taxon>
    </lineage>
</organism>
<evidence type="ECO:0000313" key="4">
    <source>
        <dbReference type="EMBL" id="KAK7576612.1"/>
    </source>
</evidence>
<feature type="domain" description="RAP" evidence="3">
    <location>
        <begin position="468"/>
        <end position="527"/>
    </location>
</feature>
<dbReference type="Pfam" id="PF08373">
    <property type="entry name" value="RAP"/>
    <property type="match status" value="1"/>
</dbReference>
<dbReference type="AlphaFoldDB" id="A0AAN9TL70"/>
<comment type="subcellular location">
    <subcellularLocation>
        <location evidence="1">Mitochondrion</location>
    </subcellularLocation>
</comment>